<dbReference type="EMBL" id="LSFN01000013">
    <property type="protein sequence ID" value="OAB75080.1"/>
    <property type="molecule type" value="Genomic_DNA"/>
</dbReference>
<reference evidence="11 12" key="1">
    <citation type="submission" date="2016-02" db="EMBL/GenBank/DDBJ databases">
        <title>Paenibacillus sp. LPB0068, isolated from Crassostrea gigas.</title>
        <authorList>
            <person name="Shin S.-K."/>
            <person name="Yi H."/>
        </authorList>
    </citation>
    <scope>NUCLEOTIDE SEQUENCE [LARGE SCALE GENOMIC DNA]</scope>
    <source>
        <strain evidence="11 12">LPB0068</strain>
    </source>
</reference>
<gene>
    <name evidence="11" type="ORF">PNBC_09575</name>
</gene>
<dbReference type="SUPFAM" id="SSF55874">
    <property type="entry name" value="ATPase domain of HSP90 chaperone/DNA topoisomerase II/histidine kinase"/>
    <property type="match status" value="1"/>
</dbReference>
<evidence type="ECO:0000313" key="12">
    <source>
        <dbReference type="Proteomes" id="UP000077134"/>
    </source>
</evidence>
<keyword evidence="6" id="KW-0418">Kinase</keyword>
<evidence type="ECO:0000256" key="9">
    <source>
        <dbReference type="SAM" id="Phobius"/>
    </source>
</evidence>
<protein>
    <recommendedName>
        <fullName evidence="2">histidine kinase</fullName>
        <ecNumber evidence="2">2.7.13.3</ecNumber>
    </recommendedName>
</protein>
<keyword evidence="9" id="KW-1133">Transmembrane helix</keyword>
<name>A0A167E2V1_9BACL</name>
<feature type="transmembrane region" description="Helical" evidence="9">
    <location>
        <begin position="95"/>
        <end position="113"/>
    </location>
</feature>
<dbReference type="CDD" id="cd16917">
    <property type="entry name" value="HATPase_UhpB-NarQ-NarX-like"/>
    <property type="match status" value="1"/>
</dbReference>
<evidence type="ECO:0000256" key="8">
    <source>
        <dbReference type="ARBA" id="ARBA00023012"/>
    </source>
</evidence>
<feature type="transmembrane region" description="Helical" evidence="9">
    <location>
        <begin position="119"/>
        <end position="138"/>
    </location>
</feature>
<keyword evidence="3" id="KW-0597">Phosphoprotein</keyword>
<dbReference type="RefSeq" id="WP_068657520.1">
    <property type="nucleotide sequence ID" value="NZ_CP017770.1"/>
</dbReference>
<evidence type="ECO:0000256" key="4">
    <source>
        <dbReference type="ARBA" id="ARBA00022679"/>
    </source>
</evidence>
<dbReference type="Gene3D" id="1.20.5.1930">
    <property type="match status" value="1"/>
</dbReference>
<feature type="domain" description="Histidine kinase/HSP90-like ATPase" evidence="10">
    <location>
        <begin position="287"/>
        <end position="381"/>
    </location>
</feature>
<dbReference type="AlphaFoldDB" id="A0A167E2V1"/>
<evidence type="ECO:0000259" key="10">
    <source>
        <dbReference type="SMART" id="SM00387"/>
    </source>
</evidence>
<dbReference type="GO" id="GO:0016020">
    <property type="term" value="C:membrane"/>
    <property type="evidence" value="ECO:0007669"/>
    <property type="project" value="InterPro"/>
</dbReference>
<keyword evidence="8" id="KW-0902">Two-component regulatory system</keyword>
<comment type="caution">
    <text evidence="11">The sequence shown here is derived from an EMBL/GenBank/DDBJ whole genome shotgun (WGS) entry which is preliminary data.</text>
</comment>
<keyword evidence="5" id="KW-0547">Nucleotide-binding</keyword>
<dbReference type="Pfam" id="PF07730">
    <property type="entry name" value="HisKA_3"/>
    <property type="match status" value="1"/>
</dbReference>
<dbReference type="GO" id="GO:0000155">
    <property type="term" value="F:phosphorelay sensor kinase activity"/>
    <property type="evidence" value="ECO:0007669"/>
    <property type="project" value="InterPro"/>
</dbReference>
<organism evidence="11 12">
    <name type="scientific">Paenibacillus crassostreae</name>
    <dbReference type="NCBI Taxonomy" id="1763538"/>
    <lineage>
        <taxon>Bacteria</taxon>
        <taxon>Bacillati</taxon>
        <taxon>Bacillota</taxon>
        <taxon>Bacilli</taxon>
        <taxon>Bacillales</taxon>
        <taxon>Paenibacillaceae</taxon>
        <taxon>Paenibacillus</taxon>
    </lineage>
</organism>
<keyword evidence="12" id="KW-1185">Reference proteome</keyword>
<evidence type="ECO:0000256" key="7">
    <source>
        <dbReference type="ARBA" id="ARBA00022840"/>
    </source>
</evidence>
<dbReference type="GO" id="GO:0046983">
    <property type="term" value="F:protein dimerization activity"/>
    <property type="evidence" value="ECO:0007669"/>
    <property type="project" value="InterPro"/>
</dbReference>
<proteinExistence type="predicted"/>
<dbReference type="PANTHER" id="PTHR24421">
    <property type="entry name" value="NITRATE/NITRITE SENSOR PROTEIN NARX-RELATED"/>
    <property type="match status" value="1"/>
</dbReference>
<evidence type="ECO:0000256" key="6">
    <source>
        <dbReference type="ARBA" id="ARBA00022777"/>
    </source>
</evidence>
<dbReference type="InterPro" id="IPR050482">
    <property type="entry name" value="Sensor_HK_TwoCompSys"/>
</dbReference>
<evidence type="ECO:0000256" key="3">
    <source>
        <dbReference type="ARBA" id="ARBA00022553"/>
    </source>
</evidence>
<comment type="catalytic activity">
    <reaction evidence="1">
        <text>ATP + protein L-histidine = ADP + protein N-phospho-L-histidine.</text>
        <dbReference type="EC" id="2.7.13.3"/>
    </reaction>
</comment>
<dbReference type="InterPro" id="IPR011712">
    <property type="entry name" value="Sig_transdc_His_kin_sub3_dim/P"/>
</dbReference>
<sequence>MSFYLSFIRFSIIILIGFASMFLYHYVNNGQYTLHILLYLSLVALERSIPNLAIKNLIIYIEIVLSAWLCTIYGQLMLYLSLSSLFAYSFSPSRLLIRILTYGIHLLLLNLAFQHDSSFSIISMNFTFLLTAILLSLLQSATGSRNKTIHLYDELRKKHYELDETRKRLVEFSHQVEAAAQSKERERISRQLHDDIGHRLIRVKMMMEAAIQIIPTDFPRGYEIMLQVRDQVSGSMDDMRNTVKRMRPTTSLKDEYAIDRLLENIGRETGIHTKLMIEGTPIPLYPSIQIVLYKNVQEALTNAIRHGEATSVEVFIQYGNDELCMFVSNNGPIEGIPDPNSRQLGMGLSGMEERTQLIGGTVDIQWEYPYTVVTRLPVYARNDII</sequence>
<dbReference type="SMART" id="SM00387">
    <property type="entry name" value="HATPase_c"/>
    <property type="match status" value="1"/>
</dbReference>
<keyword evidence="7" id="KW-0067">ATP-binding</keyword>
<evidence type="ECO:0000256" key="1">
    <source>
        <dbReference type="ARBA" id="ARBA00000085"/>
    </source>
</evidence>
<dbReference type="Pfam" id="PF02518">
    <property type="entry name" value="HATPase_c"/>
    <property type="match status" value="1"/>
</dbReference>
<dbReference type="Proteomes" id="UP000077134">
    <property type="component" value="Unassembled WGS sequence"/>
</dbReference>
<dbReference type="GO" id="GO:0005524">
    <property type="term" value="F:ATP binding"/>
    <property type="evidence" value="ECO:0007669"/>
    <property type="project" value="UniProtKB-KW"/>
</dbReference>
<dbReference type="PANTHER" id="PTHR24421:SF10">
    <property type="entry name" value="NITRATE_NITRITE SENSOR PROTEIN NARQ"/>
    <property type="match status" value="1"/>
</dbReference>
<keyword evidence="4" id="KW-0808">Transferase</keyword>
<feature type="transmembrane region" description="Helical" evidence="9">
    <location>
        <begin position="57"/>
        <end position="88"/>
    </location>
</feature>
<dbReference type="Gene3D" id="3.30.565.10">
    <property type="entry name" value="Histidine kinase-like ATPase, C-terminal domain"/>
    <property type="match status" value="1"/>
</dbReference>
<keyword evidence="9" id="KW-0812">Transmembrane</keyword>
<dbReference type="STRING" id="1763538.LPB68_14360"/>
<evidence type="ECO:0000256" key="5">
    <source>
        <dbReference type="ARBA" id="ARBA00022741"/>
    </source>
</evidence>
<dbReference type="InterPro" id="IPR003594">
    <property type="entry name" value="HATPase_dom"/>
</dbReference>
<feature type="transmembrane region" description="Helical" evidence="9">
    <location>
        <begin position="7"/>
        <end position="27"/>
    </location>
</feature>
<evidence type="ECO:0000313" key="11">
    <source>
        <dbReference type="EMBL" id="OAB75080.1"/>
    </source>
</evidence>
<dbReference type="EC" id="2.7.13.3" evidence="2"/>
<evidence type="ECO:0000256" key="2">
    <source>
        <dbReference type="ARBA" id="ARBA00012438"/>
    </source>
</evidence>
<dbReference type="InterPro" id="IPR036890">
    <property type="entry name" value="HATPase_C_sf"/>
</dbReference>
<dbReference type="KEGG" id="pcx:LPB68_14360"/>
<keyword evidence="9" id="KW-0472">Membrane</keyword>
<accession>A0A167E2V1</accession>